<dbReference type="Proteomes" id="UP000245217">
    <property type="component" value="Unassembled WGS sequence"/>
</dbReference>
<dbReference type="EMBL" id="QEWW01000001">
    <property type="protein sequence ID" value="PWD87769.1"/>
    <property type="molecule type" value="Genomic_DNA"/>
</dbReference>
<dbReference type="AlphaFoldDB" id="A0A2U2ASQ6"/>
<gene>
    <name evidence="1" type="ORF">DC077_00330</name>
    <name evidence="2" type="ORF">DC078_03900</name>
</gene>
<proteinExistence type="predicted"/>
<evidence type="ECO:0000313" key="4">
    <source>
        <dbReference type="Proteomes" id="UP000245217"/>
    </source>
</evidence>
<dbReference type="EMBL" id="QEWV01000003">
    <property type="protein sequence ID" value="PWD92972.1"/>
    <property type="molecule type" value="Genomic_DNA"/>
</dbReference>
<evidence type="ECO:0000313" key="1">
    <source>
        <dbReference type="EMBL" id="PWD87769.1"/>
    </source>
</evidence>
<reference evidence="3 4" key="2">
    <citation type="submission" date="2018-05" db="EMBL/GenBank/DDBJ databases">
        <title>Ignatzschineria dubaiensis sp. nov., isolated from necrotic foot tissues of dromedaries (Camelus dromedarius) and associated maggots in Dubai, United Arab Emirates.</title>
        <authorList>
            <person name="Tsang C.C."/>
            <person name="Tang J.Y.M."/>
            <person name="Fong J.Y.H."/>
            <person name="Kinne J."/>
            <person name="Lee H.H."/>
            <person name="Joseph M."/>
            <person name="Jose S."/>
            <person name="Schuster R.K."/>
            <person name="Tang Y."/>
            <person name="Sivakumar S."/>
            <person name="Chen J.H.K."/>
            <person name="Teng J.L.L."/>
            <person name="Lau S.K.P."/>
            <person name="Wernery U."/>
            <person name="Woo P.C.Y."/>
        </authorList>
    </citation>
    <scope>NUCLEOTIDE SEQUENCE [LARGE SCALE GENOMIC DNA]</scope>
    <source>
        <strain evidence="3">UAE-HKU57</strain>
        <strain evidence="4">UAE-HKU58</strain>
    </source>
</reference>
<accession>A0A2U2ASQ6</accession>
<reference evidence="1" key="1">
    <citation type="journal article" date="2018" name="Genome Announc.">
        <title>Ignatzschineria cameli sp. nov., isolated from necrotic foot tissue of dromedaries (Camelus dromedarius) and associated maggots (Wohlfahrtia species) in Dubai.</title>
        <authorList>
            <person name="Tsang C.C."/>
            <person name="Tang J.Y."/>
            <person name="Fong J.Y."/>
            <person name="Kinne J."/>
            <person name="Lee H.H."/>
            <person name="Joseph M."/>
            <person name="Jose S."/>
            <person name="Schuster R.K."/>
            <person name="Tang Y."/>
            <person name="Sivakumar S."/>
            <person name="Chen J.H."/>
            <person name="Teng J.L."/>
            <person name="Lau S.K."/>
            <person name="Wernery U."/>
            <person name="Woo P.C."/>
        </authorList>
    </citation>
    <scope>NUCLEOTIDE SEQUENCE</scope>
    <source>
        <strain evidence="1">UAE-HKU57</strain>
        <strain evidence="2">UAE-HKU58</strain>
    </source>
</reference>
<evidence type="ECO:0000313" key="2">
    <source>
        <dbReference type="EMBL" id="PWD92972.1"/>
    </source>
</evidence>
<dbReference type="Proteomes" id="UP000245059">
    <property type="component" value="Unassembled WGS sequence"/>
</dbReference>
<organism evidence="1 3">
    <name type="scientific">Ignatzschineria cameli</name>
    <dbReference type="NCBI Taxonomy" id="2182793"/>
    <lineage>
        <taxon>Bacteria</taxon>
        <taxon>Pseudomonadati</taxon>
        <taxon>Pseudomonadota</taxon>
        <taxon>Gammaproteobacteria</taxon>
        <taxon>Cardiobacteriales</taxon>
        <taxon>Ignatzschineriaceae</taxon>
        <taxon>Ignatzschineria</taxon>
    </lineage>
</organism>
<comment type="caution">
    <text evidence="1">The sequence shown here is derived from an EMBL/GenBank/DDBJ whole genome shotgun (WGS) entry which is preliminary data.</text>
</comment>
<protein>
    <submittedName>
        <fullName evidence="1">Uncharacterized protein</fullName>
    </submittedName>
</protein>
<evidence type="ECO:0000313" key="3">
    <source>
        <dbReference type="Proteomes" id="UP000245059"/>
    </source>
</evidence>
<keyword evidence="4" id="KW-1185">Reference proteome</keyword>
<name>A0A2U2ASQ6_9GAMM</name>
<sequence length="179" mass="21397">MKSIPFLCDESREQWLGVGYYFWTDSDYYAHQWGKHGYNNQYCINKFSIEITEDRLLDLVGNTRDQILFQQFIEGLLTKIEIIIGNCHSSSEQKSLNKKLQKVKDGILSTIFYIARKYELIDYWVIKASDNASHQSSKYHFRKKRQEHLILPTRQQMVVYEEARSYILHEKWVFPKGEE</sequence>